<dbReference type="SUPFAM" id="SSF56300">
    <property type="entry name" value="Metallo-dependent phosphatases"/>
    <property type="match status" value="1"/>
</dbReference>
<dbReference type="Pfam" id="PF09587">
    <property type="entry name" value="PGA_cap"/>
    <property type="match status" value="1"/>
</dbReference>
<dbReference type="PANTHER" id="PTHR33393:SF11">
    <property type="entry name" value="POLYGLUTAMINE SYNTHESIS ACCESSORY PROTEIN RV0574C-RELATED"/>
    <property type="match status" value="1"/>
</dbReference>
<feature type="domain" description="Capsule synthesis protein CapA" evidence="2">
    <location>
        <begin position="35"/>
        <end position="277"/>
    </location>
</feature>
<dbReference type="Proteomes" id="UP000481153">
    <property type="component" value="Unassembled WGS sequence"/>
</dbReference>
<reference evidence="3 4" key="1">
    <citation type="submission" date="2019-07" db="EMBL/GenBank/DDBJ databases">
        <title>Genomics analysis of Aphanomyces spp. identifies a new class of oomycete effector associated with host adaptation.</title>
        <authorList>
            <person name="Gaulin E."/>
        </authorList>
    </citation>
    <scope>NUCLEOTIDE SEQUENCE [LARGE SCALE GENOMIC DNA]</scope>
    <source>
        <strain evidence="3 4">ATCC 201684</strain>
    </source>
</reference>
<accession>A0A6G0XAV7</accession>
<comment type="caution">
    <text evidence="3">The sequence shown here is derived from an EMBL/GenBank/DDBJ whole genome shotgun (WGS) entry which is preliminary data.</text>
</comment>
<dbReference type="InterPro" id="IPR029052">
    <property type="entry name" value="Metallo-depent_PP-like"/>
</dbReference>
<dbReference type="SMART" id="SM00854">
    <property type="entry name" value="PGA_cap"/>
    <property type="match status" value="1"/>
</dbReference>
<sequence length="379" mass="41690">MEVSPSLRLLVLGGDHMLGRAIQLTLPHRTRLEESLMDSMPAWYYLQLGLRDALPSLPSIREANRTGGYLYRHLMPLCTALEPDVTLFNVETSITTCLDHEDAPPKAIHYHTQPDNLFGLVDNLTPSPLVVSCANNHHSQDTPRHFAGLGKNIEAAATLANIQVGDVVVQVFAVAACCAGASPQMQATTDRSGVVLLPALSSTAAVTAALSILRAAIERAKEPADDGQVFRRHVAHELIDAGLVDCIYGHWSHHLRGVEIYKGKCILYDAGDLVNDYESFTNPGEDCYLKIGAVFAVDVATDSRRVVQITVIPMYMEQLQLVRLGSGSQQWQPRSKCIESAPSLEQVREFLTEMSLLDCQESLPWRRVWAVEGPALLYP</sequence>
<dbReference type="InterPro" id="IPR052169">
    <property type="entry name" value="CW_Biosynth-Accessory"/>
</dbReference>
<protein>
    <recommendedName>
        <fullName evidence="2">Capsule synthesis protein CapA domain-containing protein</fullName>
    </recommendedName>
</protein>
<dbReference type="PANTHER" id="PTHR33393">
    <property type="entry name" value="POLYGLUTAMINE SYNTHESIS ACCESSORY PROTEIN RV0574C-RELATED"/>
    <property type="match status" value="1"/>
</dbReference>
<evidence type="ECO:0000256" key="1">
    <source>
        <dbReference type="ARBA" id="ARBA00005662"/>
    </source>
</evidence>
<dbReference type="InterPro" id="IPR019079">
    <property type="entry name" value="Capsule_synth_CapA"/>
</dbReference>
<evidence type="ECO:0000313" key="3">
    <source>
        <dbReference type="EMBL" id="KAF0737296.1"/>
    </source>
</evidence>
<dbReference type="EMBL" id="VJMJ01000084">
    <property type="protein sequence ID" value="KAF0737296.1"/>
    <property type="molecule type" value="Genomic_DNA"/>
</dbReference>
<comment type="similarity">
    <text evidence="1">Belongs to the CapA family.</text>
</comment>
<dbReference type="AlphaFoldDB" id="A0A6G0XAV7"/>
<organism evidence="3 4">
    <name type="scientific">Aphanomyces euteiches</name>
    <dbReference type="NCBI Taxonomy" id="100861"/>
    <lineage>
        <taxon>Eukaryota</taxon>
        <taxon>Sar</taxon>
        <taxon>Stramenopiles</taxon>
        <taxon>Oomycota</taxon>
        <taxon>Saprolegniomycetes</taxon>
        <taxon>Saprolegniales</taxon>
        <taxon>Verrucalvaceae</taxon>
        <taxon>Aphanomyces</taxon>
    </lineage>
</organism>
<gene>
    <name evidence="3" type="ORF">Ae201684_006468</name>
</gene>
<evidence type="ECO:0000313" key="4">
    <source>
        <dbReference type="Proteomes" id="UP000481153"/>
    </source>
</evidence>
<dbReference type="VEuPathDB" id="FungiDB:AeMF1_010596"/>
<name>A0A6G0XAV7_9STRA</name>
<keyword evidence="4" id="KW-1185">Reference proteome</keyword>
<evidence type="ECO:0000259" key="2">
    <source>
        <dbReference type="SMART" id="SM00854"/>
    </source>
</evidence>
<proteinExistence type="inferred from homology"/>